<name>A0A916TZE4_9HYPH</name>
<dbReference type="PROSITE" id="PS00455">
    <property type="entry name" value="AMP_BINDING"/>
    <property type="match status" value="1"/>
</dbReference>
<keyword evidence="3" id="KW-0436">Ligase</keyword>
<dbReference type="InterPro" id="IPR000873">
    <property type="entry name" value="AMP-dep_synth/lig_dom"/>
</dbReference>
<dbReference type="Pfam" id="PF00501">
    <property type="entry name" value="AMP-binding"/>
    <property type="match status" value="1"/>
</dbReference>
<evidence type="ECO:0000313" key="4">
    <source>
        <dbReference type="Proteomes" id="UP000637002"/>
    </source>
</evidence>
<gene>
    <name evidence="3" type="ORF">GCM10010994_10040</name>
</gene>
<organism evidence="3 4">
    <name type="scientific">Chelatococcus reniformis</name>
    <dbReference type="NCBI Taxonomy" id="1494448"/>
    <lineage>
        <taxon>Bacteria</taxon>
        <taxon>Pseudomonadati</taxon>
        <taxon>Pseudomonadota</taxon>
        <taxon>Alphaproteobacteria</taxon>
        <taxon>Hyphomicrobiales</taxon>
        <taxon>Chelatococcaceae</taxon>
        <taxon>Chelatococcus</taxon>
    </lineage>
</organism>
<dbReference type="InterPro" id="IPR042099">
    <property type="entry name" value="ANL_N_sf"/>
</dbReference>
<dbReference type="Gene3D" id="3.40.50.12780">
    <property type="entry name" value="N-terminal domain of ligase-like"/>
    <property type="match status" value="1"/>
</dbReference>
<feature type="domain" description="AMP-dependent synthetase/ligase" evidence="1">
    <location>
        <begin position="25"/>
        <end position="373"/>
    </location>
</feature>
<dbReference type="AlphaFoldDB" id="A0A916TZE4"/>
<dbReference type="InterPro" id="IPR020845">
    <property type="entry name" value="AMP-binding_CS"/>
</dbReference>
<dbReference type="Proteomes" id="UP000637002">
    <property type="component" value="Unassembled WGS sequence"/>
</dbReference>
<dbReference type="Gene3D" id="3.30.300.30">
    <property type="match status" value="1"/>
</dbReference>
<sequence>MAEAAVRTDLRMPAVADCVLRALLEGRAAASPNKIFALFADGSSWTYRDTLDAAIRTGNALRSLGVNQGDTVLSWLPNGPEALRLWFGLNMLGAIYVPINLAYRGALLEHVVGISGAKLLVIHGQLLERLAEIERAALETVVVALGEAGEPVPGLTIRGPDALRSDDGAAPPLLRPIAPWDTQAIIYTSGTSGPSKAVLSSYVHLHATASGLDYLTADDRFLVNLPYFHVGGLFPTYAVLIKGGSIVVTERFDTASFWATVRAHEVTTCIVLGSMASFLLGQPAAADERHHPLRHVLMVPYGQPSFTFAERFGCAVYTHFNMTEISVPIRSGANPGLPGVAGRKRPGVDLRIVDANDCEVPVGESGELIVRTDCPWAMNHGYRDAPDATAAAWRNGWFHTGDAFRVDAEGNYYFVDRLKDAIRRRGENISSFEVEAELGAHPAIEDAAAIAYPSEHGEDEVLAVVTLREGARLDPLELIHFLLPRMPAYMVPRFVWVVPELPRTPTQKVQKAVLRSQAAQGELWDREAAGLRVKSERLLSKRTG</sequence>
<dbReference type="InterPro" id="IPR050237">
    <property type="entry name" value="ATP-dep_AMP-bd_enzyme"/>
</dbReference>
<dbReference type="PANTHER" id="PTHR43767">
    <property type="entry name" value="LONG-CHAIN-FATTY-ACID--COA LIGASE"/>
    <property type="match status" value="1"/>
</dbReference>
<reference evidence="3" key="1">
    <citation type="journal article" date="2014" name="Int. J. Syst. Evol. Microbiol.">
        <title>Complete genome sequence of Corynebacterium casei LMG S-19264T (=DSM 44701T), isolated from a smear-ripened cheese.</title>
        <authorList>
            <consortium name="US DOE Joint Genome Institute (JGI-PGF)"/>
            <person name="Walter F."/>
            <person name="Albersmeier A."/>
            <person name="Kalinowski J."/>
            <person name="Ruckert C."/>
        </authorList>
    </citation>
    <scope>NUCLEOTIDE SEQUENCE</scope>
    <source>
        <strain evidence="3">CGMCC 1.12919</strain>
    </source>
</reference>
<feature type="domain" description="AMP-binding enzyme C-terminal" evidence="2">
    <location>
        <begin position="433"/>
        <end position="508"/>
    </location>
</feature>
<dbReference type="Pfam" id="PF13193">
    <property type="entry name" value="AMP-binding_C"/>
    <property type="match status" value="1"/>
</dbReference>
<evidence type="ECO:0000259" key="2">
    <source>
        <dbReference type="Pfam" id="PF13193"/>
    </source>
</evidence>
<accession>A0A916TZE4</accession>
<dbReference type="PANTHER" id="PTHR43767:SF1">
    <property type="entry name" value="NONRIBOSOMAL PEPTIDE SYNTHASE PES1 (EUROFUNG)-RELATED"/>
    <property type="match status" value="1"/>
</dbReference>
<dbReference type="InterPro" id="IPR045851">
    <property type="entry name" value="AMP-bd_C_sf"/>
</dbReference>
<evidence type="ECO:0000259" key="1">
    <source>
        <dbReference type="Pfam" id="PF00501"/>
    </source>
</evidence>
<keyword evidence="4" id="KW-1185">Reference proteome</keyword>
<reference evidence="3" key="2">
    <citation type="submission" date="2020-09" db="EMBL/GenBank/DDBJ databases">
        <authorList>
            <person name="Sun Q."/>
            <person name="Zhou Y."/>
        </authorList>
    </citation>
    <scope>NUCLEOTIDE SEQUENCE</scope>
    <source>
        <strain evidence="3">CGMCC 1.12919</strain>
    </source>
</reference>
<dbReference type="GO" id="GO:0016878">
    <property type="term" value="F:acid-thiol ligase activity"/>
    <property type="evidence" value="ECO:0007669"/>
    <property type="project" value="UniProtKB-ARBA"/>
</dbReference>
<evidence type="ECO:0000313" key="3">
    <source>
        <dbReference type="EMBL" id="GGC52907.1"/>
    </source>
</evidence>
<dbReference type="InterPro" id="IPR025110">
    <property type="entry name" value="AMP-bd_C"/>
</dbReference>
<protein>
    <submittedName>
        <fullName evidence="3">ATP-dependent acyl-CoA ligase</fullName>
    </submittedName>
</protein>
<dbReference type="EMBL" id="BMGG01000002">
    <property type="protein sequence ID" value="GGC52907.1"/>
    <property type="molecule type" value="Genomic_DNA"/>
</dbReference>
<dbReference type="SUPFAM" id="SSF56801">
    <property type="entry name" value="Acetyl-CoA synthetase-like"/>
    <property type="match status" value="1"/>
</dbReference>
<proteinExistence type="predicted"/>
<comment type="caution">
    <text evidence="3">The sequence shown here is derived from an EMBL/GenBank/DDBJ whole genome shotgun (WGS) entry which is preliminary data.</text>
</comment>